<name>A0A812JYZ0_9DINO</name>
<keyword evidence="2" id="KW-1185">Reference proteome</keyword>
<sequence>MAEVFSLPNMSDSIFSFIAERTCTLFFYFSRASGYATDQRPELRSFIPDSEQGLYHTYLQHVLRLLKNLILDQMSDIGAVNIILHNAVGVNTEPTRLEIRQVDTGLRKFMLVEELIQGHMLYVPVMFSVPALPQVTFAAAACHWMLASIMRQINHGAMIDTASLIRLAQQKEMIFDWIQRPLEDRYRPCASLIGYVQMKRVRHPINS</sequence>
<dbReference type="OrthoDB" id="409062at2759"/>
<dbReference type="AlphaFoldDB" id="A0A812JYZ0"/>
<dbReference type="Proteomes" id="UP000601435">
    <property type="component" value="Unassembled WGS sequence"/>
</dbReference>
<reference evidence="1" key="1">
    <citation type="submission" date="2021-02" db="EMBL/GenBank/DDBJ databases">
        <authorList>
            <person name="Dougan E. K."/>
            <person name="Rhodes N."/>
            <person name="Thang M."/>
            <person name="Chan C."/>
        </authorList>
    </citation>
    <scope>NUCLEOTIDE SEQUENCE</scope>
</reference>
<gene>
    <name evidence="1" type="ORF">SNEC2469_LOCUS2543</name>
</gene>
<proteinExistence type="predicted"/>
<evidence type="ECO:0000313" key="2">
    <source>
        <dbReference type="Proteomes" id="UP000601435"/>
    </source>
</evidence>
<protein>
    <submittedName>
        <fullName evidence="1">Uncharacterized protein</fullName>
    </submittedName>
</protein>
<dbReference type="EMBL" id="CAJNJA010006871">
    <property type="protein sequence ID" value="CAE7216798.1"/>
    <property type="molecule type" value="Genomic_DNA"/>
</dbReference>
<organism evidence="1 2">
    <name type="scientific">Symbiodinium necroappetens</name>
    <dbReference type="NCBI Taxonomy" id="1628268"/>
    <lineage>
        <taxon>Eukaryota</taxon>
        <taxon>Sar</taxon>
        <taxon>Alveolata</taxon>
        <taxon>Dinophyceae</taxon>
        <taxon>Suessiales</taxon>
        <taxon>Symbiodiniaceae</taxon>
        <taxon>Symbiodinium</taxon>
    </lineage>
</organism>
<evidence type="ECO:0000313" key="1">
    <source>
        <dbReference type="EMBL" id="CAE7216798.1"/>
    </source>
</evidence>
<comment type="caution">
    <text evidence="1">The sequence shown here is derived from an EMBL/GenBank/DDBJ whole genome shotgun (WGS) entry which is preliminary data.</text>
</comment>
<accession>A0A812JYZ0</accession>